<feature type="signal peptide" evidence="1">
    <location>
        <begin position="1"/>
        <end position="23"/>
    </location>
</feature>
<dbReference type="RefSeq" id="WP_069900006.1">
    <property type="nucleotide sequence ID" value="NZ_JBALWF010000018.1"/>
</dbReference>
<organism evidence="2">
    <name type="scientific">Pseudomonas marincola</name>
    <dbReference type="NCBI Taxonomy" id="437900"/>
    <lineage>
        <taxon>Bacteria</taxon>
        <taxon>Pseudomonadati</taxon>
        <taxon>Pseudomonadota</taxon>
        <taxon>Gammaproteobacteria</taxon>
        <taxon>Pseudomonadales</taxon>
        <taxon>Pseudomonadaceae</taxon>
        <taxon>Pseudomonas</taxon>
    </lineage>
</organism>
<accession>A0A653E3I9</accession>
<gene>
    <name evidence="2" type="ORF">PMYSY11_1549</name>
</gene>
<dbReference type="AlphaFoldDB" id="A0A653E3I9"/>
<dbReference type="EMBL" id="LR215729">
    <property type="protein sequence ID" value="VEV96596.1"/>
    <property type="molecule type" value="Genomic_DNA"/>
</dbReference>
<name>A0A653E3I9_9PSED</name>
<evidence type="ECO:0000313" key="2">
    <source>
        <dbReference type="EMBL" id="VEV96596.1"/>
    </source>
</evidence>
<protein>
    <recommendedName>
        <fullName evidence="3">DUF3617 domain-containing protein</fullName>
    </recommendedName>
</protein>
<sequence>MSTRSRKTLILGLVCLLPTLASAAPILPGLWEVSTDKMEVDGKAMPGMEEMFKKVKQMPDEQRKVMEDMMKRQGIRLGEKGIQVCMSEEQVNANHLPLLDTNSGCSQNITERTDKVWKFEYLCPNTRGEGETHFASKKAFTTKVKTHFQTENGEKDGSIESSARWVGADCDTLAPR</sequence>
<keyword evidence="1" id="KW-0732">Signal</keyword>
<dbReference type="InterPro" id="IPR022061">
    <property type="entry name" value="DUF3617"/>
</dbReference>
<feature type="chain" id="PRO_5024863889" description="DUF3617 domain-containing protein" evidence="1">
    <location>
        <begin position="24"/>
        <end position="176"/>
    </location>
</feature>
<evidence type="ECO:0000256" key="1">
    <source>
        <dbReference type="SAM" id="SignalP"/>
    </source>
</evidence>
<proteinExistence type="predicted"/>
<reference evidence="2" key="1">
    <citation type="submission" date="2019-02" db="EMBL/GenBank/DDBJ databases">
        <authorList>
            <consortium name="Genoscope - CEA"/>
            <person name="William W."/>
        </authorList>
    </citation>
    <scope>NUCLEOTIDE SEQUENCE [LARGE SCALE GENOMIC DNA]</scope>
    <source>
        <strain evidence="2">YSy11</strain>
    </source>
</reference>
<evidence type="ECO:0008006" key="3">
    <source>
        <dbReference type="Google" id="ProtNLM"/>
    </source>
</evidence>
<dbReference type="Pfam" id="PF12276">
    <property type="entry name" value="DUF3617"/>
    <property type="match status" value="1"/>
</dbReference>